<accession>A0A2C9JHA2</accession>
<dbReference type="PANTHER" id="PTHR19143:SF394">
    <property type="entry name" value="ANGIOPOIETIN-RELATED PROTEIN 3-LIKE"/>
    <property type="match status" value="1"/>
</dbReference>
<evidence type="ECO:0000313" key="4">
    <source>
        <dbReference type="Proteomes" id="UP000076420"/>
    </source>
</evidence>
<dbReference type="Proteomes" id="UP000076420">
    <property type="component" value="Unassembled WGS sequence"/>
</dbReference>
<dbReference type="CDD" id="cd00087">
    <property type="entry name" value="FReD"/>
    <property type="match status" value="1"/>
</dbReference>
<sequence length="237" mass="27544">MKVQINATVCPGLLLFFTFAIHELFAQKSCTLPKPNFCTRNMNIAEKYAFIKRPKPFLCDTKTEGGGWIVIQRRVHQDTSFQRNWEDYKFGFGSPCTEDYWLGNERVHQLTSQGQYELRIDMTYQKQNYYASYSSFKVDNETNQYRLTLGEFQGNVTNELVNHDTMMFSTPDRDNDLGPTHSCAGQYQAGWWYKLCHMTNLNGHFGINAFGFGVIWYGLTTDYDSLSSVEMKIRKIN</sequence>
<dbReference type="GO" id="GO:0005615">
    <property type="term" value="C:extracellular space"/>
    <property type="evidence" value="ECO:0007669"/>
    <property type="project" value="TreeGrafter"/>
</dbReference>
<dbReference type="PANTHER" id="PTHR19143">
    <property type="entry name" value="FIBRINOGEN/TENASCIN/ANGIOPOEITIN"/>
    <property type="match status" value="1"/>
</dbReference>
<dbReference type="VEuPathDB" id="VectorBase:BGLAX_034053"/>
<dbReference type="AlphaFoldDB" id="A0A2C9JHA2"/>
<feature type="signal peptide" evidence="1">
    <location>
        <begin position="1"/>
        <end position="26"/>
    </location>
</feature>
<reference evidence="3" key="1">
    <citation type="submission" date="2020-05" db="UniProtKB">
        <authorList>
            <consortium name="EnsemblMetazoa"/>
        </authorList>
    </citation>
    <scope>IDENTIFICATION</scope>
    <source>
        <strain evidence="3">BB02</strain>
    </source>
</reference>
<dbReference type="SMART" id="SM00186">
    <property type="entry name" value="FBG"/>
    <property type="match status" value="1"/>
</dbReference>
<protein>
    <recommendedName>
        <fullName evidence="2">Fibrinogen C-terminal domain-containing protein</fullName>
    </recommendedName>
</protein>
<dbReference type="OrthoDB" id="6081480at2759"/>
<feature type="chain" id="PRO_5012948588" description="Fibrinogen C-terminal domain-containing protein" evidence="1">
    <location>
        <begin position="27"/>
        <end position="237"/>
    </location>
</feature>
<dbReference type="InterPro" id="IPR050373">
    <property type="entry name" value="Fibrinogen_C-term_domain"/>
</dbReference>
<dbReference type="STRING" id="6526.A0A2C9JHA2"/>
<evidence type="ECO:0000259" key="2">
    <source>
        <dbReference type="PROSITE" id="PS51406"/>
    </source>
</evidence>
<dbReference type="EnsemblMetazoa" id="BGLB002494-RD">
    <property type="protein sequence ID" value="BGLB002494-PD"/>
    <property type="gene ID" value="BGLB002494"/>
</dbReference>
<name>A0A2C9JHA2_BIOGL</name>
<dbReference type="InterPro" id="IPR036056">
    <property type="entry name" value="Fibrinogen-like_C"/>
</dbReference>
<evidence type="ECO:0000256" key="1">
    <source>
        <dbReference type="SAM" id="SignalP"/>
    </source>
</evidence>
<proteinExistence type="predicted"/>
<evidence type="ECO:0000313" key="3">
    <source>
        <dbReference type="EnsemblMetazoa" id="BGLB002494-PD"/>
    </source>
</evidence>
<dbReference type="SUPFAM" id="SSF56496">
    <property type="entry name" value="Fibrinogen C-terminal domain-like"/>
    <property type="match status" value="1"/>
</dbReference>
<dbReference type="VEuPathDB" id="VectorBase:BGLB002494"/>
<keyword evidence="1" id="KW-0732">Signal</keyword>
<dbReference type="InterPro" id="IPR002181">
    <property type="entry name" value="Fibrinogen_a/b/g_C_dom"/>
</dbReference>
<feature type="domain" description="Fibrinogen C-terminal" evidence="2">
    <location>
        <begin position="21"/>
        <end position="237"/>
    </location>
</feature>
<dbReference type="Pfam" id="PF00147">
    <property type="entry name" value="Fibrinogen_C"/>
    <property type="match status" value="1"/>
</dbReference>
<dbReference type="PROSITE" id="PS51406">
    <property type="entry name" value="FIBRINOGEN_C_2"/>
    <property type="match status" value="1"/>
</dbReference>
<dbReference type="InterPro" id="IPR014716">
    <property type="entry name" value="Fibrinogen_a/b/g_C_1"/>
</dbReference>
<dbReference type="RefSeq" id="XP_013075839.2">
    <property type="nucleotide sequence ID" value="XM_013220385.2"/>
</dbReference>
<dbReference type="Gene3D" id="3.90.215.10">
    <property type="entry name" value="Gamma Fibrinogen, chain A, domain 1"/>
    <property type="match status" value="1"/>
</dbReference>
<organism evidence="3 4">
    <name type="scientific">Biomphalaria glabrata</name>
    <name type="common">Bloodfluke planorb</name>
    <name type="synonym">Freshwater snail</name>
    <dbReference type="NCBI Taxonomy" id="6526"/>
    <lineage>
        <taxon>Eukaryota</taxon>
        <taxon>Metazoa</taxon>
        <taxon>Spiralia</taxon>
        <taxon>Lophotrochozoa</taxon>
        <taxon>Mollusca</taxon>
        <taxon>Gastropoda</taxon>
        <taxon>Heterobranchia</taxon>
        <taxon>Euthyneura</taxon>
        <taxon>Panpulmonata</taxon>
        <taxon>Hygrophila</taxon>
        <taxon>Lymnaeoidea</taxon>
        <taxon>Planorbidae</taxon>
        <taxon>Biomphalaria</taxon>
    </lineage>
</organism>
<gene>
    <name evidence="3" type="primary">106062107</name>
</gene>